<name>A0A2K3DVN3_CHLRE</name>
<dbReference type="InParanoid" id="A0A2K3DVN3"/>
<reference evidence="1 2" key="1">
    <citation type="journal article" date="2007" name="Science">
        <title>The Chlamydomonas genome reveals the evolution of key animal and plant functions.</title>
        <authorList>
            <person name="Merchant S.S."/>
            <person name="Prochnik S.E."/>
            <person name="Vallon O."/>
            <person name="Harris E.H."/>
            <person name="Karpowicz S.J."/>
            <person name="Witman G.B."/>
            <person name="Terry A."/>
            <person name="Salamov A."/>
            <person name="Fritz-Laylin L.K."/>
            <person name="Marechal-Drouard L."/>
            <person name="Marshall W.F."/>
            <person name="Qu L.H."/>
            <person name="Nelson D.R."/>
            <person name="Sanderfoot A.A."/>
            <person name="Spalding M.H."/>
            <person name="Kapitonov V.V."/>
            <person name="Ren Q."/>
            <person name="Ferris P."/>
            <person name="Lindquist E."/>
            <person name="Shapiro H."/>
            <person name="Lucas S.M."/>
            <person name="Grimwood J."/>
            <person name="Schmutz J."/>
            <person name="Cardol P."/>
            <person name="Cerutti H."/>
            <person name="Chanfreau G."/>
            <person name="Chen C.L."/>
            <person name="Cognat V."/>
            <person name="Croft M.T."/>
            <person name="Dent R."/>
            <person name="Dutcher S."/>
            <person name="Fernandez E."/>
            <person name="Fukuzawa H."/>
            <person name="Gonzalez-Ballester D."/>
            <person name="Gonzalez-Halphen D."/>
            <person name="Hallmann A."/>
            <person name="Hanikenne M."/>
            <person name="Hippler M."/>
            <person name="Inwood W."/>
            <person name="Jabbari K."/>
            <person name="Kalanon M."/>
            <person name="Kuras R."/>
            <person name="Lefebvre P.A."/>
            <person name="Lemaire S.D."/>
            <person name="Lobanov A.V."/>
            <person name="Lohr M."/>
            <person name="Manuell A."/>
            <person name="Meier I."/>
            <person name="Mets L."/>
            <person name="Mittag M."/>
            <person name="Mittelmeier T."/>
            <person name="Moroney J.V."/>
            <person name="Moseley J."/>
            <person name="Napoli C."/>
            <person name="Nedelcu A.M."/>
            <person name="Niyogi K."/>
            <person name="Novoselov S.V."/>
            <person name="Paulsen I.T."/>
            <person name="Pazour G."/>
            <person name="Purton S."/>
            <person name="Ral J.P."/>
            <person name="Riano-Pachon D.M."/>
            <person name="Riekhof W."/>
            <person name="Rymarquis L."/>
            <person name="Schroda M."/>
            <person name="Stern D."/>
            <person name="Umen J."/>
            <person name="Willows R."/>
            <person name="Wilson N."/>
            <person name="Zimmer S.L."/>
            <person name="Allmer J."/>
            <person name="Balk J."/>
            <person name="Bisova K."/>
            <person name="Chen C.J."/>
            <person name="Elias M."/>
            <person name="Gendler K."/>
            <person name="Hauser C."/>
            <person name="Lamb M.R."/>
            <person name="Ledford H."/>
            <person name="Long J.C."/>
            <person name="Minagawa J."/>
            <person name="Page M.D."/>
            <person name="Pan J."/>
            <person name="Pootakham W."/>
            <person name="Roje S."/>
            <person name="Rose A."/>
            <person name="Stahlberg E."/>
            <person name="Terauchi A.M."/>
            <person name="Yang P."/>
            <person name="Ball S."/>
            <person name="Bowler C."/>
            <person name="Dieckmann C.L."/>
            <person name="Gladyshev V.N."/>
            <person name="Green P."/>
            <person name="Jorgensen R."/>
            <person name="Mayfield S."/>
            <person name="Mueller-Roeber B."/>
            <person name="Rajamani S."/>
            <person name="Sayre R.T."/>
            <person name="Brokstein P."/>
            <person name="Dubchak I."/>
            <person name="Goodstein D."/>
            <person name="Hornick L."/>
            <person name="Huang Y.W."/>
            <person name="Jhaveri J."/>
            <person name="Luo Y."/>
            <person name="Martinez D."/>
            <person name="Ngau W.C."/>
            <person name="Otillar B."/>
            <person name="Poliakov A."/>
            <person name="Porter A."/>
            <person name="Szajkowski L."/>
            <person name="Werner G."/>
            <person name="Zhou K."/>
            <person name="Grigoriev I.V."/>
            <person name="Rokhsar D.S."/>
            <person name="Grossman A.R."/>
        </authorList>
    </citation>
    <scope>NUCLEOTIDE SEQUENCE [LARGE SCALE GENOMIC DNA]</scope>
    <source>
        <strain evidence="2">CC-503</strain>
    </source>
</reference>
<dbReference type="KEGG" id="cre:CHLRE_03g150783v5"/>
<protein>
    <submittedName>
        <fullName evidence="1">Uncharacterized protein</fullName>
    </submittedName>
</protein>
<accession>A0A2K3DVN3</accession>
<evidence type="ECO:0000313" key="2">
    <source>
        <dbReference type="Proteomes" id="UP000006906"/>
    </source>
</evidence>
<dbReference type="RefSeq" id="XP_042925638.1">
    <property type="nucleotide sequence ID" value="XM_043060509.1"/>
</dbReference>
<evidence type="ECO:0000313" key="1">
    <source>
        <dbReference type="EMBL" id="PNW84601.1"/>
    </source>
</evidence>
<dbReference type="Gramene" id="PNW84601">
    <property type="protein sequence ID" value="PNW84601"/>
    <property type="gene ID" value="CHLRE_03g150783v5"/>
</dbReference>
<proteinExistence type="predicted"/>
<sequence>MALLQTLRKPELRLRRERELLLHVTTAAAPRREWRVFCAASCLLYVALDFLHARLRCARGRV</sequence>
<dbReference type="EMBL" id="CM008964">
    <property type="protein sequence ID" value="PNW84601.1"/>
    <property type="molecule type" value="Genomic_DNA"/>
</dbReference>
<dbReference type="Proteomes" id="UP000006906">
    <property type="component" value="Chromosome 3"/>
</dbReference>
<dbReference type="AlphaFoldDB" id="A0A2K3DVN3"/>
<dbReference type="GeneID" id="66052707"/>
<organism evidence="1 2">
    <name type="scientific">Chlamydomonas reinhardtii</name>
    <name type="common">Chlamydomonas smithii</name>
    <dbReference type="NCBI Taxonomy" id="3055"/>
    <lineage>
        <taxon>Eukaryota</taxon>
        <taxon>Viridiplantae</taxon>
        <taxon>Chlorophyta</taxon>
        <taxon>core chlorophytes</taxon>
        <taxon>Chlorophyceae</taxon>
        <taxon>CS clade</taxon>
        <taxon>Chlamydomonadales</taxon>
        <taxon>Chlamydomonadaceae</taxon>
        <taxon>Chlamydomonas</taxon>
    </lineage>
</organism>
<gene>
    <name evidence="1" type="ORF">CHLRE_03g150783v5</name>
</gene>
<keyword evidence="2" id="KW-1185">Reference proteome</keyword>